<dbReference type="InterPro" id="IPR013655">
    <property type="entry name" value="PAS_fold_3"/>
</dbReference>
<dbReference type="Gene3D" id="1.10.10.10">
    <property type="entry name" value="Winged helix-like DNA-binding domain superfamily/Winged helix DNA-binding domain"/>
    <property type="match status" value="1"/>
</dbReference>
<organism evidence="9 10">
    <name type="scientific">Nocardia jiangsuensis</name>
    <dbReference type="NCBI Taxonomy" id="1691563"/>
    <lineage>
        <taxon>Bacteria</taxon>
        <taxon>Bacillati</taxon>
        <taxon>Actinomycetota</taxon>
        <taxon>Actinomycetes</taxon>
        <taxon>Mycobacteriales</taxon>
        <taxon>Nocardiaceae</taxon>
        <taxon>Nocardia</taxon>
    </lineage>
</organism>
<keyword evidence="5" id="KW-0804">Transcription</keyword>
<dbReference type="InterPro" id="IPR011006">
    <property type="entry name" value="CheY-like_superfamily"/>
</dbReference>
<dbReference type="SUPFAM" id="SSF81606">
    <property type="entry name" value="PP2C-like"/>
    <property type="match status" value="1"/>
</dbReference>
<dbReference type="PROSITE" id="PS50113">
    <property type="entry name" value="PAC"/>
    <property type="match status" value="1"/>
</dbReference>
<evidence type="ECO:0000256" key="1">
    <source>
        <dbReference type="ARBA" id="ARBA00022679"/>
    </source>
</evidence>
<evidence type="ECO:0000256" key="5">
    <source>
        <dbReference type="ARBA" id="ARBA00023163"/>
    </source>
</evidence>
<gene>
    <name evidence="9" type="ORF">ACFO0B_24630</name>
</gene>
<dbReference type="PANTHER" id="PTHR43156">
    <property type="entry name" value="STAGE II SPORULATION PROTEIN E-RELATED"/>
    <property type="match status" value="1"/>
</dbReference>
<dbReference type="SMART" id="SM00331">
    <property type="entry name" value="PP2C_SIG"/>
    <property type="match status" value="1"/>
</dbReference>
<keyword evidence="2" id="KW-0418">Kinase</keyword>
<keyword evidence="1" id="KW-0808">Transferase</keyword>
<evidence type="ECO:0000259" key="8">
    <source>
        <dbReference type="PROSITE" id="PS50921"/>
    </source>
</evidence>
<dbReference type="PANTHER" id="PTHR43156:SF2">
    <property type="entry name" value="STAGE II SPORULATION PROTEIN E"/>
    <property type="match status" value="1"/>
</dbReference>
<evidence type="ECO:0000256" key="3">
    <source>
        <dbReference type="ARBA" id="ARBA00022801"/>
    </source>
</evidence>
<dbReference type="InterPro" id="IPR036388">
    <property type="entry name" value="WH-like_DNA-bd_sf"/>
</dbReference>
<evidence type="ECO:0000256" key="2">
    <source>
        <dbReference type="ARBA" id="ARBA00022777"/>
    </source>
</evidence>
<dbReference type="Pfam" id="PF03861">
    <property type="entry name" value="ANTAR"/>
    <property type="match status" value="1"/>
</dbReference>
<feature type="region of interest" description="Disordered" evidence="6">
    <location>
        <begin position="1"/>
        <end position="46"/>
    </location>
</feature>
<evidence type="ECO:0000259" key="7">
    <source>
        <dbReference type="PROSITE" id="PS50113"/>
    </source>
</evidence>
<sequence length="810" mass="85377">MTGTRAGSGPAGTAGETVAADGTGTAGESAAADDGTGVPGGERAAGGPVVTRLAATVERLRAEVEQARATADGRALVELAKGVLIERLRCGPAQAARQLDALARRSGVSVVDLAAELVGQAARDETGAVPVPVPQQPAEAVRLRTAESGLLAAGDPQRVAQSLLEHAAAPLGATAVAIWAVGTDSSLALAGFAGIDRAEAERWRYLPPGVVTPARQALTLREPQWIADIAGSGLPSIGAREGGRAAIPAGIGGRLIGVLEVCWPTPLEPQPPQIRRQLEALAELCAHTLESDPVTVGAPARPGVADLVRLADGLFDPALVLLPHLGPDGTLTDFRIHHLNASFVDPAGRPRGLVDGALLFEAYPMAASEGGLFERVEHVFATGETYRADRVQLTELVDQVPLTVSAALGISRHGAAVLVVWRVEDETGRLAALLQHAQRLGRVGGFEENAASGAITWSSDLFALHGLAPGADPVPLARLPEHVHADDTDAVRRLLRSLLRYRRPGSTSFRLIRPNGDTRHIRIIAEPVVDSAGHLLAVRGAYQDISAQHWTEVALSATQDRLAHTEQHAAEQSRLARQLQQAIMPAAQPVIEAFGLHIAVRYRPAEQDHLVGGDWYDAIVLPSKQILVSVGDITGHGIKAATGMVVLRNALRGLAATGAGPGQMLTWLNLVAHHLTDDIFATAVCGLYDPETRVLRWARAGHLPPVLIRDGTAVTLPELSGMLLGAVAESVYEEGAEQLQADDILLLYTDGLIERRDRYLDDCVQRLLDISAGFTGTLDERLDHLLDHSDANSDDDTCVVGIQVGRGDAV</sequence>
<dbReference type="InterPro" id="IPR003018">
    <property type="entry name" value="GAF"/>
</dbReference>
<accession>A0ABV8DZS4</accession>
<dbReference type="InterPro" id="IPR001932">
    <property type="entry name" value="PPM-type_phosphatase-like_dom"/>
</dbReference>
<dbReference type="Gene3D" id="3.60.40.10">
    <property type="entry name" value="PPM-type phosphatase domain"/>
    <property type="match status" value="1"/>
</dbReference>
<dbReference type="InterPro" id="IPR036457">
    <property type="entry name" value="PPM-type-like_dom_sf"/>
</dbReference>
<dbReference type="InterPro" id="IPR029016">
    <property type="entry name" value="GAF-like_dom_sf"/>
</dbReference>
<dbReference type="RefSeq" id="WP_378614936.1">
    <property type="nucleotide sequence ID" value="NZ_JBHSAX010000019.1"/>
</dbReference>
<comment type="caution">
    <text evidence="9">The sequence shown here is derived from an EMBL/GenBank/DDBJ whole genome shotgun (WGS) entry which is preliminary data.</text>
</comment>
<keyword evidence="3" id="KW-0378">Hydrolase</keyword>
<proteinExistence type="predicted"/>
<keyword evidence="4" id="KW-0805">Transcription regulation</keyword>
<dbReference type="InterPro" id="IPR005561">
    <property type="entry name" value="ANTAR"/>
</dbReference>
<dbReference type="SUPFAM" id="SSF55781">
    <property type="entry name" value="GAF domain-like"/>
    <property type="match status" value="1"/>
</dbReference>
<dbReference type="SMART" id="SM01012">
    <property type="entry name" value="ANTAR"/>
    <property type="match status" value="1"/>
</dbReference>
<name>A0ABV8DZS4_9NOCA</name>
<feature type="domain" description="ANTAR" evidence="8">
    <location>
        <begin position="57"/>
        <end position="118"/>
    </location>
</feature>
<evidence type="ECO:0000313" key="9">
    <source>
        <dbReference type="EMBL" id="MFC3965185.1"/>
    </source>
</evidence>
<dbReference type="Gene3D" id="2.10.70.100">
    <property type="match status" value="1"/>
</dbReference>
<keyword evidence="10" id="KW-1185">Reference proteome</keyword>
<reference evidence="10" key="1">
    <citation type="journal article" date="2019" name="Int. J. Syst. Evol. Microbiol.">
        <title>The Global Catalogue of Microorganisms (GCM) 10K type strain sequencing project: providing services to taxonomists for standard genome sequencing and annotation.</title>
        <authorList>
            <consortium name="The Broad Institute Genomics Platform"/>
            <consortium name="The Broad Institute Genome Sequencing Center for Infectious Disease"/>
            <person name="Wu L."/>
            <person name="Ma J."/>
        </authorList>
    </citation>
    <scope>NUCLEOTIDE SEQUENCE [LARGE SCALE GENOMIC DNA]</scope>
    <source>
        <strain evidence="10">CGMCC 4.7330</strain>
    </source>
</reference>
<evidence type="ECO:0000256" key="4">
    <source>
        <dbReference type="ARBA" id="ARBA00023015"/>
    </source>
</evidence>
<protein>
    <submittedName>
        <fullName evidence="9">SpoIIE family protein phosphatase</fullName>
    </submittedName>
</protein>
<dbReference type="InterPro" id="IPR000700">
    <property type="entry name" value="PAS-assoc_C"/>
</dbReference>
<feature type="domain" description="PAC" evidence="7">
    <location>
        <begin position="505"/>
        <end position="557"/>
    </location>
</feature>
<dbReference type="Pfam" id="PF13185">
    <property type="entry name" value="GAF_2"/>
    <property type="match status" value="1"/>
</dbReference>
<dbReference type="InterPro" id="IPR035965">
    <property type="entry name" value="PAS-like_dom_sf"/>
</dbReference>
<dbReference type="Pfam" id="PF07228">
    <property type="entry name" value="SpoIIE"/>
    <property type="match status" value="1"/>
</dbReference>
<evidence type="ECO:0000256" key="6">
    <source>
        <dbReference type="SAM" id="MobiDB-lite"/>
    </source>
</evidence>
<evidence type="ECO:0000313" key="10">
    <source>
        <dbReference type="Proteomes" id="UP001595696"/>
    </source>
</evidence>
<dbReference type="SUPFAM" id="SSF55785">
    <property type="entry name" value="PYP-like sensor domain (PAS domain)"/>
    <property type="match status" value="1"/>
</dbReference>
<dbReference type="Gene3D" id="3.30.450.40">
    <property type="match status" value="1"/>
</dbReference>
<dbReference type="Pfam" id="PF08447">
    <property type="entry name" value="PAS_3"/>
    <property type="match status" value="1"/>
</dbReference>
<dbReference type="InterPro" id="IPR052016">
    <property type="entry name" value="Bact_Sigma-Reg"/>
</dbReference>
<dbReference type="EMBL" id="JBHSAX010000019">
    <property type="protein sequence ID" value="MFC3965185.1"/>
    <property type="molecule type" value="Genomic_DNA"/>
</dbReference>
<dbReference type="Proteomes" id="UP001595696">
    <property type="component" value="Unassembled WGS sequence"/>
</dbReference>
<dbReference type="SUPFAM" id="SSF52172">
    <property type="entry name" value="CheY-like"/>
    <property type="match status" value="1"/>
</dbReference>
<dbReference type="PROSITE" id="PS50921">
    <property type="entry name" value="ANTAR"/>
    <property type="match status" value="1"/>
</dbReference>
<dbReference type="Gene3D" id="3.30.450.20">
    <property type="entry name" value="PAS domain"/>
    <property type="match status" value="1"/>
</dbReference>